<comment type="caution">
    <text evidence="2">The sequence shown here is derived from an EMBL/GenBank/DDBJ whole genome shotgun (WGS) entry which is preliminary data.</text>
</comment>
<evidence type="ECO:0000256" key="1">
    <source>
        <dbReference type="SAM" id="MobiDB-lite"/>
    </source>
</evidence>
<evidence type="ECO:0000313" key="3">
    <source>
        <dbReference type="Proteomes" id="UP000031737"/>
    </source>
</evidence>
<dbReference type="OrthoDB" id="273568at2759"/>
<dbReference type="EMBL" id="AUPL01006446">
    <property type="protein sequence ID" value="ESL05889.1"/>
    <property type="molecule type" value="Genomic_DNA"/>
</dbReference>
<name>A0A061ITI7_TRYRA</name>
<feature type="compositionally biased region" description="Low complexity" evidence="1">
    <location>
        <begin position="375"/>
        <end position="387"/>
    </location>
</feature>
<protein>
    <submittedName>
        <fullName evidence="2">Uncharacterized protein</fullName>
    </submittedName>
</protein>
<keyword evidence="3" id="KW-1185">Reference proteome</keyword>
<sequence>MCVMALSNVHLVVSPSHSFVFVAYSHLPAGKVDDKAGAVFCSVLCCVLPSAAAKKLVFDGVGCEDKRPSCCCCCFFFFFPCARLRWGDRAFGYRAWYNLPAVCMEDTLLELFYFSLSLRMQEKQPQRGAFDWKAKTRRGRVGWHCGVRLHTRVPVSGRGVARSTTRRNAEWGGWVGGGKRKNTRREKGREGTRVCAAAGGVKYMSCRKSWGKLSADQRGVAGNNAAWSSTTPAAALRTQEVQRDVRGARCSLTSTAAAEEFKMRSSVRKTTCGARSSTACGGALQKATEATECFGAKTDFNLSHRELLGRCWETTDVERLTNVLARNVPKNVHETLSRSSFALPSKQRGGRFSTAAFLPDVHTVELLTSPDGRTSRSARSSTSSSTRWGIQKRSHWVSLIQIPPPGATQKSIFFVPKKSGGGAHEKKVTSPGSLWCGGGTVSGKLRGSCRCLSRLLRVMCQKNNNVDFVIPAPDTDVAECGYAGAKNTFAYRLIKLPSKEKNTAFLRKHGLSPCFGTCLHRWDRVDFFSPNIHLLALAASLTQPKSVTGPLAHVLSCYSPLIGGNASLDAGGASVSADERAKSVVLVEGFSCVPPQTSTESADFAERPSRFPEESLYCHCLAFFTNYLQELQAGAESLQSTTLTSVVSSRDVENMLEGTSGHTDGHPLQASSVHLGSFVQKSIDCNASASTLAANAPATPSCLLHTESDVQKMASGAPESASFSGRRLHSPFLPDDVGNGMANVRSGFESCQPPAPKTVLSSVVVSSFELFIDLVNWKKRRYSRSVIPYGKTTSSIRRKYGEGIVTRVMYGGVLVVECSDHMAAQNLEMALKKEPWLGKKKNLAASRETNEGPRGDDNTDSRRNAERTLPSADCIRVGSNNDLRFSGGVQSDDSKQLGSYRVVYYVGGERESSWASDSNVQRQPSTFGTVSAHTGHYPLTPWLGLEKMVELASSWARRLLSNPKLVEPIAVYVQRFAGIIPFLYSPYDRRKEPDARAVVTPRGTPREVLSSSTASICVADDESPASLIMAVYTPSAPSVRNTCRPMSRSVVDDAHLSASTLTERTPITPLASHRPRSIASKPPLTESLHGLQGADLGRDVMSIVREESNSTHISGFPSEKDDGEAIWEICMLEATALEAELKMAVSAAQEAEEEYSRIMGIVHSMQQAFLPNSQLEQLESICTYLVTLIYEAEEIPEQDACIGGPDWFPCLAAVLTNPHHSLHGINILYRLDYGSSPQLGMLAGLFYHEHAMASITRLILRCGIFFAEDDPANSLDYFEVSHQNIALWKIMGRLSSRGVALPKLYFLCLSMLRADACRRGPPFFLTRQQLRGVLFTLLGSIVENNQQPQFTLQLTDNGDHFCKRRLSKTRRFFGAISGILKCRTTEDEGGNSHGNDIVGGDADWLQQEDNAVQGRKRDSFWTRMPEVELVGEEQKAVKRAWAEAERRPFCMLLRHRESVPPIWSVPYGACPHDTHHEQDDVGQAFAEERPWVYGLESTNTQLAAIYEFSVDAFLHSHFIVEEMQKFIAHCSKRGSSGKEAKGGNVAAKKRVTLLM</sequence>
<organism evidence="2 3">
    <name type="scientific">Trypanosoma rangeli SC58</name>
    <dbReference type="NCBI Taxonomy" id="429131"/>
    <lineage>
        <taxon>Eukaryota</taxon>
        <taxon>Discoba</taxon>
        <taxon>Euglenozoa</taxon>
        <taxon>Kinetoplastea</taxon>
        <taxon>Metakinetoplastina</taxon>
        <taxon>Trypanosomatida</taxon>
        <taxon>Trypanosomatidae</taxon>
        <taxon>Trypanosoma</taxon>
        <taxon>Herpetosoma</taxon>
    </lineage>
</organism>
<proteinExistence type="predicted"/>
<dbReference type="VEuPathDB" id="TriTrypDB:TRSC58_06446"/>
<accession>A0A061ITI7</accession>
<dbReference type="Proteomes" id="UP000031737">
    <property type="component" value="Unassembled WGS sequence"/>
</dbReference>
<reference evidence="2 3" key="1">
    <citation type="submission" date="2013-07" db="EMBL/GenBank/DDBJ databases">
        <authorList>
            <person name="Stoco P.H."/>
            <person name="Wagner G."/>
            <person name="Gerber A."/>
            <person name="Zaha A."/>
            <person name="Thompson C."/>
            <person name="Bartholomeu D.C."/>
            <person name="Luckemeyer D.D."/>
            <person name="Bahia D."/>
            <person name="Loreto E."/>
            <person name="Prestes E.B."/>
            <person name="Lima F.M."/>
            <person name="Rodrigues-Luiz G."/>
            <person name="Vallejo G.A."/>
            <person name="Filho J.F."/>
            <person name="Monteiro K.M."/>
            <person name="Tyler K.M."/>
            <person name="de Almeida L.G."/>
            <person name="Ortiz M.F."/>
            <person name="Siervo M.A."/>
            <person name="de Moraes M.H."/>
            <person name="Cunha O.L."/>
            <person name="Mendonca-Neto R."/>
            <person name="Silva R."/>
            <person name="Teixeira S.M."/>
            <person name="Murta S.M."/>
            <person name="Sincero T.C."/>
            <person name="Mendes T.A."/>
            <person name="Urmenyi T.P."/>
            <person name="Silva V.G."/>
            <person name="da Rocha W.D."/>
            <person name="Andersson B."/>
            <person name="Romanha A.J."/>
            <person name="Steindel M."/>
            <person name="de Vasconcelos A.T."/>
            <person name="Grisard E.C."/>
        </authorList>
    </citation>
    <scope>NUCLEOTIDE SEQUENCE [LARGE SCALE GENOMIC DNA]</scope>
    <source>
        <strain evidence="2 3">SC58</strain>
    </source>
</reference>
<evidence type="ECO:0000313" key="2">
    <source>
        <dbReference type="EMBL" id="ESL05889.1"/>
    </source>
</evidence>
<feature type="region of interest" description="Disordered" evidence="1">
    <location>
        <begin position="843"/>
        <end position="871"/>
    </location>
</feature>
<feature type="compositionally biased region" description="Basic and acidic residues" evidence="1">
    <location>
        <begin position="848"/>
        <end position="866"/>
    </location>
</feature>
<feature type="region of interest" description="Disordered" evidence="1">
    <location>
        <begin position="368"/>
        <end position="387"/>
    </location>
</feature>
<gene>
    <name evidence="2" type="ORF">TRSC58_06446</name>
</gene>